<protein>
    <recommendedName>
        <fullName evidence="5">Glutamate dehydrogenase</fullName>
    </recommendedName>
</protein>
<dbReference type="Proteomes" id="UP000066624">
    <property type="component" value="Chromosome"/>
</dbReference>
<accession>A0A0K0XWT9</accession>
<dbReference type="AlphaFoldDB" id="A0A0K0XWT9"/>
<gene>
    <name evidence="7" type="ORF">WM2015_1728</name>
</gene>
<comment type="catalytic activity">
    <reaction evidence="4">
        <text>L-glutamate + NADP(+) + H2O = 2-oxoglutarate + NH4(+) + NADPH + H(+)</text>
        <dbReference type="Rhea" id="RHEA:11612"/>
        <dbReference type="ChEBI" id="CHEBI:15377"/>
        <dbReference type="ChEBI" id="CHEBI:15378"/>
        <dbReference type="ChEBI" id="CHEBI:16810"/>
        <dbReference type="ChEBI" id="CHEBI:28938"/>
        <dbReference type="ChEBI" id="CHEBI:29985"/>
        <dbReference type="ChEBI" id="CHEBI:57783"/>
        <dbReference type="ChEBI" id="CHEBI:58349"/>
        <dbReference type="EC" id="1.4.1.4"/>
    </reaction>
</comment>
<dbReference type="Gene3D" id="3.40.50.720">
    <property type="entry name" value="NAD(P)-binding Rossmann-like Domain"/>
    <property type="match status" value="1"/>
</dbReference>
<dbReference type="PROSITE" id="PS00074">
    <property type="entry name" value="GLFV_DEHYDROGENASE"/>
    <property type="match status" value="1"/>
</dbReference>
<dbReference type="SUPFAM" id="SSF51735">
    <property type="entry name" value="NAD(P)-binding Rossmann-fold domains"/>
    <property type="match status" value="1"/>
</dbReference>
<evidence type="ECO:0000256" key="2">
    <source>
        <dbReference type="ARBA" id="ARBA00006382"/>
    </source>
</evidence>
<dbReference type="SMART" id="SM00839">
    <property type="entry name" value="ELFV_dehydrog"/>
    <property type="match status" value="1"/>
</dbReference>
<dbReference type="EMBL" id="CP012154">
    <property type="protein sequence ID" value="AKS42097.1"/>
    <property type="molecule type" value="Genomic_DNA"/>
</dbReference>
<evidence type="ECO:0000256" key="6">
    <source>
        <dbReference type="RuleBase" id="RU004417"/>
    </source>
</evidence>
<sequence>MPRRAFERALERITHAAEHSDIPDEACQRLAHPKAALTVSVPVRMDGGRLKLFTGHRVQHSDLLGPGKGGLRFHPDVDLDECSALALWMTCKCAVMDLPYGGAKGGIEVDPRELSMAEVERLSRAFIRQIADFIGPDRDIPAPDVYTNEHIMGWMMDEYGHAVRRHEPAVITGKPLALGGSAGRSEATGLGGQVCIQALAERQDWTPEETTVAIQGFGNAGQAVARHLHESGYPVVAVSDSGGAIHQADGLDVPAVIEAKNEGRSLKEIYCTHSVGEQENAERIDNEALLELDVDVLIPAALDDVITEDNAERIRAGTIVELANGPVTSDADRILEDQGTLVVPDILANAGGVTVSYYEWLQNRSGERWPERKVHKRLEKRMRRQFDRVMDLAEDRELSPRTAAYVLALERLGRAAQAVGTRDLYRQER</sequence>
<evidence type="ECO:0000256" key="1">
    <source>
        <dbReference type="ARBA" id="ARBA00003868"/>
    </source>
</evidence>
<dbReference type="KEGG" id="wma:WM2015_1728"/>
<dbReference type="InterPro" id="IPR014362">
    <property type="entry name" value="Glu_DH"/>
</dbReference>
<dbReference type="InterPro" id="IPR033922">
    <property type="entry name" value="NAD_bind_Glu_DH"/>
</dbReference>
<evidence type="ECO:0000256" key="5">
    <source>
        <dbReference type="PIRNR" id="PIRNR000185"/>
    </source>
</evidence>
<reference evidence="7 8" key="1">
    <citation type="submission" date="2015-07" db="EMBL/GenBank/DDBJ databases">
        <authorList>
            <person name="Noorani M."/>
        </authorList>
    </citation>
    <scope>NUCLEOTIDE SEQUENCE [LARGE SCALE GENOMIC DNA]</scope>
    <source>
        <strain evidence="7 8">KCTC 42284</strain>
    </source>
</reference>
<evidence type="ECO:0000313" key="8">
    <source>
        <dbReference type="Proteomes" id="UP000066624"/>
    </source>
</evidence>
<dbReference type="FunFam" id="3.40.50.10860:FF:000003">
    <property type="entry name" value="Glutamate dehydrogenase"/>
    <property type="match status" value="1"/>
</dbReference>
<comment type="function">
    <text evidence="1">Catalyzes the reversible oxidative deamination of glutamate to alpha-ketoglutarate and ammonia.</text>
</comment>
<dbReference type="InterPro" id="IPR006095">
    <property type="entry name" value="Glu/Leu/Phe/Val/Trp_DH"/>
</dbReference>
<comment type="similarity">
    <text evidence="2 5 6">Belongs to the Glu/Leu/Phe/Val dehydrogenases family.</text>
</comment>
<dbReference type="SUPFAM" id="SSF53223">
    <property type="entry name" value="Aminoacid dehydrogenase-like, N-terminal domain"/>
    <property type="match status" value="1"/>
</dbReference>
<dbReference type="RefSeq" id="WP_049725681.1">
    <property type="nucleotide sequence ID" value="NZ_CP012154.1"/>
</dbReference>
<organism evidence="7 8">
    <name type="scientific">Wenzhouxiangella marina</name>
    <dbReference type="NCBI Taxonomy" id="1579979"/>
    <lineage>
        <taxon>Bacteria</taxon>
        <taxon>Pseudomonadati</taxon>
        <taxon>Pseudomonadota</taxon>
        <taxon>Gammaproteobacteria</taxon>
        <taxon>Chromatiales</taxon>
        <taxon>Wenzhouxiangellaceae</taxon>
        <taxon>Wenzhouxiangella</taxon>
    </lineage>
</organism>
<keyword evidence="3 5" id="KW-0560">Oxidoreductase</keyword>
<dbReference type="Pfam" id="PF02812">
    <property type="entry name" value="ELFV_dehydrog_N"/>
    <property type="match status" value="1"/>
</dbReference>
<dbReference type="GO" id="GO:0004352">
    <property type="term" value="F:glutamate dehydrogenase (NAD+) activity"/>
    <property type="evidence" value="ECO:0007669"/>
    <property type="project" value="TreeGrafter"/>
</dbReference>
<dbReference type="InterPro" id="IPR046346">
    <property type="entry name" value="Aminoacid_DH-like_N_sf"/>
</dbReference>
<dbReference type="PIRSF" id="PIRSF000185">
    <property type="entry name" value="Glu_DH"/>
    <property type="match status" value="1"/>
</dbReference>
<name>A0A0K0XWT9_9GAMM</name>
<dbReference type="InterPro" id="IPR006096">
    <property type="entry name" value="Glu/Leu/Phe/Val/Trp_DH_C"/>
</dbReference>
<dbReference type="PANTHER" id="PTHR11606:SF13">
    <property type="entry name" value="GLUTAMATE DEHYDROGENASE 1, MITOCHONDRIAL"/>
    <property type="match status" value="1"/>
</dbReference>
<dbReference type="InterPro" id="IPR006097">
    <property type="entry name" value="Glu/Leu/Phe/Val/Trp_DH_dimer"/>
</dbReference>
<dbReference type="OrthoDB" id="9803297at2"/>
<evidence type="ECO:0000256" key="4">
    <source>
        <dbReference type="ARBA" id="ARBA00048584"/>
    </source>
</evidence>
<dbReference type="CDD" id="cd01076">
    <property type="entry name" value="NAD_bind_1_Glu_DH"/>
    <property type="match status" value="1"/>
</dbReference>
<dbReference type="InterPro" id="IPR036291">
    <property type="entry name" value="NAD(P)-bd_dom_sf"/>
</dbReference>
<dbReference type="STRING" id="1579979.WM2015_1728"/>
<dbReference type="Gene3D" id="3.40.50.10860">
    <property type="entry name" value="Leucine Dehydrogenase, chain A, domain 1"/>
    <property type="match status" value="1"/>
</dbReference>
<dbReference type="PATRIC" id="fig|1579979.3.peg.1771"/>
<evidence type="ECO:0000313" key="7">
    <source>
        <dbReference type="EMBL" id="AKS42097.1"/>
    </source>
</evidence>
<keyword evidence="8" id="KW-1185">Reference proteome</keyword>
<dbReference type="Pfam" id="PF00208">
    <property type="entry name" value="ELFV_dehydrog"/>
    <property type="match status" value="1"/>
</dbReference>
<evidence type="ECO:0000256" key="3">
    <source>
        <dbReference type="ARBA" id="ARBA00023002"/>
    </source>
</evidence>
<dbReference type="PANTHER" id="PTHR11606">
    <property type="entry name" value="GLUTAMATE DEHYDROGENASE"/>
    <property type="match status" value="1"/>
</dbReference>
<dbReference type="GO" id="GO:0006538">
    <property type="term" value="P:L-glutamate catabolic process"/>
    <property type="evidence" value="ECO:0007669"/>
    <property type="project" value="TreeGrafter"/>
</dbReference>
<dbReference type="GO" id="GO:0004354">
    <property type="term" value="F:glutamate dehydrogenase (NADP+) activity"/>
    <property type="evidence" value="ECO:0007669"/>
    <property type="project" value="UniProtKB-EC"/>
</dbReference>
<dbReference type="InterPro" id="IPR033524">
    <property type="entry name" value="Glu/Leu/Phe/Val_DH_AS"/>
</dbReference>
<dbReference type="PRINTS" id="PR00082">
    <property type="entry name" value="GLFDHDRGNASE"/>
</dbReference>
<proteinExistence type="inferred from homology"/>